<dbReference type="SUPFAM" id="SSF55874">
    <property type="entry name" value="ATPase domain of HSP90 chaperone/DNA topoisomerase II/histidine kinase"/>
    <property type="match status" value="1"/>
</dbReference>
<evidence type="ECO:0000256" key="3">
    <source>
        <dbReference type="ARBA" id="ARBA00012438"/>
    </source>
</evidence>
<evidence type="ECO:0000256" key="4">
    <source>
        <dbReference type="ARBA" id="ARBA00022553"/>
    </source>
</evidence>
<evidence type="ECO:0000256" key="10">
    <source>
        <dbReference type="SAM" id="Phobius"/>
    </source>
</evidence>
<dbReference type="CDD" id="cd00075">
    <property type="entry name" value="HATPase"/>
    <property type="match status" value="1"/>
</dbReference>
<name>A0ABV6JIF8_9BACL</name>
<evidence type="ECO:0000256" key="2">
    <source>
        <dbReference type="ARBA" id="ARBA00004370"/>
    </source>
</evidence>
<evidence type="ECO:0000313" key="12">
    <source>
        <dbReference type="EMBL" id="MFC0395709.1"/>
    </source>
</evidence>
<dbReference type="SMART" id="SM00387">
    <property type="entry name" value="HATPase_c"/>
    <property type="match status" value="1"/>
</dbReference>
<keyword evidence="10" id="KW-0472">Membrane</keyword>
<evidence type="ECO:0000256" key="6">
    <source>
        <dbReference type="ARBA" id="ARBA00022741"/>
    </source>
</evidence>
<protein>
    <recommendedName>
        <fullName evidence="3">histidine kinase</fullName>
        <ecNumber evidence="3">2.7.13.3</ecNumber>
    </recommendedName>
</protein>
<dbReference type="Gene3D" id="1.10.287.130">
    <property type="match status" value="1"/>
</dbReference>
<dbReference type="RefSeq" id="WP_204822442.1">
    <property type="nucleotide sequence ID" value="NZ_JANHOF010000019.1"/>
</dbReference>
<evidence type="ECO:0000256" key="1">
    <source>
        <dbReference type="ARBA" id="ARBA00000085"/>
    </source>
</evidence>
<feature type="transmembrane region" description="Helical" evidence="10">
    <location>
        <begin position="15"/>
        <end position="34"/>
    </location>
</feature>
<dbReference type="PANTHER" id="PTHR42878:SF7">
    <property type="entry name" value="SENSOR HISTIDINE KINASE GLRK"/>
    <property type="match status" value="1"/>
</dbReference>
<dbReference type="CDD" id="cd00082">
    <property type="entry name" value="HisKA"/>
    <property type="match status" value="1"/>
</dbReference>
<dbReference type="PANTHER" id="PTHR42878">
    <property type="entry name" value="TWO-COMPONENT HISTIDINE KINASE"/>
    <property type="match status" value="1"/>
</dbReference>
<dbReference type="SMART" id="SM00388">
    <property type="entry name" value="HisKA"/>
    <property type="match status" value="1"/>
</dbReference>
<dbReference type="InterPro" id="IPR005467">
    <property type="entry name" value="His_kinase_dom"/>
</dbReference>
<organism evidence="12 13">
    <name type="scientific">Paenibacillus mendelii</name>
    <dbReference type="NCBI Taxonomy" id="206163"/>
    <lineage>
        <taxon>Bacteria</taxon>
        <taxon>Bacillati</taxon>
        <taxon>Bacillota</taxon>
        <taxon>Bacilli</taxon>
        <taxon>Bacillales</taxon>
        <taxon>Paenibacillaceae</taxon>
        <taxon>Paenibacillus</taxon>
    </lineage>
</organism>
<dbReference type="InterPro" id="IPR004358">
    <property type="entry name" value="Sig_transdc_His_kin-like_C"/>
</dbReference>
<dbReference type="Gene3D" id="3.30.565.10">
    <property type="entry name" value="Histidine kinase-like ATPase, C-terminal domain"/>
    <property type="match status" value="1"/>
</dbReference>
<dbReference type="PROSITE" id="PS50109">
    <property type="entry name" value="HIS_KIN"/>
    <property type="match status" value="1"/>
</dbReference>
<evidence type="ECO:0000256" key="9">
    <source>
        <dbReference type="ARBA" id="ARBA00023012"/>
    </source>
</evidence>
<keyword evidence="10" id="KW-0812">Transmembrane</keyword>
<dbReference type="PRINTS" id="PR00344">
    <property type="entry name" value="BCTRLSENSOR"/>
</dbReference>
<comment type="catalytic activity">
    <reaction evidence="1">
        <text>ATP + protein L-histidine = ADP + protein N-phospho-L-histidine.</text>
        <dbReference type="EC" id="2.7.13.3"/>
    </reaction>
</comment>
<evidence type="ECO:0000313" key="13">
    <source>
        <dbReference type="Proteomes" id="UP001589818"/>
    </source>
</evidence>
<feature type="transmembrane region" description="Helical" evidence="10">
    <location>
        <begin position="260"/>
        <end position="281"/>
    </location>
</feature>
<dbReference type="Pfam" id="PF00512">
    <property type="entry name" value="HisKA"/>
    <property type="match status" value="1"/>
</dbReference>
<gene>
    <name evidence="12" type="ORF">ACFFJ8_30605</name>
</gene>
<keyword evidence="10" id="KW-1133">Transmembrane helix</keyword>
<evidence type="ECO:0000256" key="5">
    <source>
        <dbReference type="ARBA" id="ARBA00022679"/>
    </source>
</evidence>
<dbReference type="InterPro" id="IPR036097">
    <property type="entry name" value="HisK_dim/P_sf"/>
</dbReference>
<dbReference type="Pfam" id="PF02518">
    <property type="entry name" value="HATPase_c"/>
    <property type="match status" value="1"/>
</dbReference>
<keyword evidence="6" id="KW-0547">Nucleotide-binding</keyword>
<dbReference type="GO" id="GO:0016301">
    <property type="term" value="F:kinase activity"/>
    <property type="evidence" value="ECO:0007669"/>
    <property type="project" value="UniProtKB-KW"/>
</dbReference>
<proteinExistence type="predicted"/>
<dbReference type="InterPro" id="IPR003661">
    <property type="entry name" value="HisK_dim/P_dom"/>
</dbReference>
<keyword evidence="7 12" id="KW-0418">Kinase</keyword>
<evidence type="ECO:0000256" key="8">
    <source>
        <dbReference type="ARBA" id="ARBA00022840"/>
    </source>
</evidence>
<keyword evidence="13" id="KW-1185">Reference proteome</keyword>
<comment type="caution">
    <text evidence="12">The sequence shown here is derived from an EMBL/GenBank/DDBJ whole genome shotgun (WGS) entry which is preliminary data.</text>
</comment>
<dbReference type="InterPro" id="IPR036890">
    <property type="entry name" value="HATPase_C_sf"/>
</dbReference>
<dbReference type="EMBL" id="JBHLVF010000046">
    <property type="protein sequence ID" value="MFC0395709.1"/>
    <property type="molecule type" value="Genomic_DNA"/>
</dbReference>
<keyword evidence="5" id="KW-0808">Transferase</keyword>
<keyword evidence="4" id="KW-0597">Phosphoprotein</keyword>
<evidence type="ECO:0000259" key="11">
    <source>
        <dbReference type="PROSITE" id="PS50109"/>
    </source>
</evidence>
<dbReference type="InterPro" id="IPR050351">
    <property type="entry name" value="BphY/WalK/GraS-like"/>
</dbReference>
<keyword evidence="9" id="KW-0902">Two-component regulatory system</keyword>
<keyword evidence="8" id="KW-0067">ATP-binding</keyword>
<dbReference type="EC" id="2.7.13.3" evidence="3"/>
<feature type="domain" description="Histidine kinase" evidence="11">
    <location>
        <begin position="362"/>
        <end position="578"/>
    </location>
</feature>
<accession>A0ABV6JIF8</accession>
<dbReference type="SUPFAM" id="SSF47384">
    <property type="entry name" value="Homodimeric domain of signal transducing histidine kinase"/>
    <property type="match status" value="1"/>
</dbReference>
<comment type="subcellular location">
    <subcellularLocation>
        <location evidence="2">Membrane</location>
    </subcellularLocation>
</comment>
<dbReference type="InterPro" id="IPR003594">
    <property type="entry name" value="HATPase_dom"/>
</dbReference>
<sequence>MKIQRRMAFHFTYQLIFYSFLIFAVILILFIFFIQQITNDEIRRNFPNGALDTITTEATYEKGQIKLASRWTKLLEERNIWMQIVNQEGKVIYKANADDSSLPLSYSVTQLLAIQETGEFGRYSITSQLDLTYKEPLLFLLGYENPDLDQLSSWYTAYQVNGLVGEKALSSLDQKLQETDSYLQIINQAGEIVQTVGHPSASPKKFDPLEIIAMQQAPGNYDTNIVVYRHAQGAMTWILHTPNAASDLPKQPILSEIIRLFIWMIALVLVLSIAVSFWHGYRYGQPLILFAGWFERMGRGKYDEVLTAKDKRRVFRRNGKLRIRYRLYREVIQAFYQMAERLAHTEKERKRLEKAQEEWMSGISHDLRTPLATIQGYGYMLESAPDQWSQEELRVMGTMIREKGDYMLELITDFSLINQLKQDGLPMEVQQVNLDELVRVAVLKYVNDATLADCHFIYEGEEAPITIQGNDTWLQRLLDNLLSNAVKHNPPGITVTVSAGMMNDEAYIRISDNGNGMDEETKRNLFERYYRGTNTEESTAGSGLGMSIAKAIVEAHGGEIEVLSSLGSGTEITIRLPQ</sequence>
<evidence type="ECO:0000256" key="7">
    <source>
        <dbReference type="ARBA" id="ARBA00022777"/>
    </source>
</evidence>
<reference evidence="12 13" key="1">
    <citation type="submission" date="2024-09" db="EMBL/GenBank/DDBJ databases">
        <authorList>
            <person name="Sun Q."/>
            <person name="Mori K."/>
        </authorList>
    </citation>
    <scope>NUCLEOTIDE SEQUENCE [LARGE SCALE GENOMIC DNA]</scope>
    <source>
        <strain evidence="12 13">CCM 4839</strain>
    </source>
</reference>
<dbReference type="Proteomes" id="UP001589818">
    <property type="component" value="Unassembled WGS sequence"/>
</dbReference>